<proteinExistence type="predicted"/>
<dbReference type="Gene3D" id="1.10.10.60">
    <property type="entry name" value="Homeodomain-like"/>
    <property type="match status" value="1"/>
</dbReference>
<name>A0ABV5ZPW2_9BACT</name>
<sequence>MKGVWRGNAVVGFINGIRLNEVKKNLDFQPGIAISVLAGHMEFNSPKYFSHLFKKKSVCCPANVLRITWKKLQFIEPASSLSLVVRANIEKRPEF</sequence>
<gene>
    <name evidence="2" type="ORF">ACFFK8_12630</name>
</gene>
<dbReference type="PROSITE" id="PS01124">
    <property type="entry name" value="HTH_ARAC_FAMILY_2"/>
    <property type="match status" value="1"/>
</dbReference>
<evidence type="ECO:0000259" key="1">
    <source>
        <dbReference type="PROSITE" id="PS01124"/>
    </source>
</evidence>
<accession>A0ABV5ZPW2</accession>
<dbReference type="RefSeq" id="WP_005844796.1">
    <property type="nucleotide sequence ID" value="NZ_JADU01000017.1"/>
</dbReference>
<organism evidence="2 3">
    <name type="scientific">Hallella seregens ATCC 51272</name>
    <dbReference type="NCBI Taxonomy" id="1336250"/>
    <lineage>
        <taxon>Bacteria</taxon>
        <taxon>Pseudomonadati</taxon>
        <taxon>Bacteroidota</taxon>
        <taxon>Bacteroidia</taxon>
        <taxon>Bacteroidales</taxon>
        <taxon>Prevotellaceae</taxon>
        <taxon>Hallella</taxon>
    </lineage>
</organism>
<dbReference type="EMBL" id="JBHLZF010000002">
    <property type="protein sequence ID" value="MFB9898614.1"/>
    <property type="molecule type" value="Genomic_DNA"/>
</dbReference>
<keyword evidence="3" id="KW-1185">Reference proteome</keyword>
<dbReference type="Proteomes" id="UP001589688">
    <property type="component" value="Unassembled WGS sequence"/>
</dbReference>
<protein>
    <recommendedName>
        <fullName evidence="1">HTH araC/xylS-type domain-containing protein</fullName>
    </recommendedName>
</protein>
<reference evidence="2 3" key="1">
    <citation type="submission" date="2024-09" db="EMBL/GenBank/DDBJ databases">
        <authorList>
            <person name="Sun Q."/>
            <person name="Mori K."/>
        </authorList>
    </citation>
    <scope>NUCLEOTIDE SEQUENCE [LARGE SCALE GENOMIC DNA]</scope>
    <source>
        <strain evidence="2 3">ATCC 51272</strain>
    </source>
</reference>
<feature type="domain" description="HTH araC/xylS-type" evidence="1">
    <location>
        <begin position="7"/>
        <end position="67"/>
    </location>
</feature>
<dbReference type="InterPro" id="IPR018060">
    <property type="entry name" value="HTH_AraC"/>
</dbReference>
<comment type="caution">
    <text evidence="2">The sequence shown here is derived from an EMBL/GenBank/DDBJ whole genome shotgun (WGS) entry which is preliminary data.</text>
</comment>
<evidence type="ECO:0000313" key="3">
    <source>
        <dbReference type="Proteomes" id="UP001589688"/>
    </source>
</evidence>
<evidence type="ECO:0000313" key="2">
    <source>
        <dbReference type="EMBL" id="MFB9898614.1"/>
    </source>
</evidence>